<evidence type="ECO:0000256" key="3">
    <source>
        <dbReference type="ARBA" id="ARBA00022691"/>
    </source>
</evidence>
<dbReference type="PANTHER" id="PTHR11746">
    <property type="entry name" value="O-METHYLTRANSFERASE"/>
    <property type="match status" value="1"/>
</dbReference>
<evidence type="ECO:0000313" key="7">
    <source>
        <dbReference type="EMBL" id="CAL1372573.1"/>
    </source>
</evidence>
<dbReference type="Pfam" id="PF08100">
    <property type="entry name" value="Dimerisation"/>
    <property type="match status" value="1"/>
</dbReference>
<dbReference type="EMBL" id="OZ034815">
    <property type="protein sequence ID" value="CAL1372573.1"/>
    <property type="molecule type" value="Genomic_DNA"/>
</dbReference>
<dbReference type="SUPFAM" id="SSF46785">
    <property type="entry name" value="Winged helix' DNA-binding domain"/>
    <property type="match status" value="1"/>
</dbReference>
<dbReference type="GO" id="GO:0046983">
    <property type="term" value="F:protein dimerization activity"/>
    <property type="evidence" value="ECO:0007669"/>
    <property type="project" value="InterPro"/>
</dbReference>
<protein>
    <submittedName>
        <fullName evidence="7">Uncharacterized protein</fullName>
    </submittedName>
</protein>
<evidence type="ECO:0000256" key="4">
    <source>
        <dbReference type="PIRSR" id="PIRSR005739-1"/>
    </source>
</evidence>
<dbReference type="PROSITE" id="PS51683">
    <property type="entry name" value="SAM_OMT_II"/>
    <property type="match status" value="1"/>
</dbReference>
<dbReference type="InterPro" id="IPR036390">
    <property type="entry name" value="WH_DNA-bd_sf"/>
</dbReference>
<dbReference type="Pfam" id="PF00891">
    <property type="entry name" value="Methyltransf_2"/>
    <property type="match status" value="1"/>
</dbReference>
<dbReference type="InterPro" id="IPR029063">
    <property type="entry name" value="SAM-dependent_MTases_sf"/>
</dbReference>
<dbReference type="AlphaFoldDB" id="A0AAV2DFD8"/>
<keyword evidence="1" id="KW-0489">Methyltransferase</keyword>
<dbReference type="Proteomes" id="UP001497516">
    <property type="component" value="Chromosome 2"/>
</dbReference>
<sequence length="394" mass="43358">MENSSHEELLEAQSQIWRWTFSHLISMSIKCAIHLRIPDAVHQHGNPAASLSHLISALRIPPPKTHAFRCMMRVLSTRSTAFFSLHTQEEEEMYALTPASRLLLSREPLNQASLPLLNFHPAVRDYCSVLNTWLLEEDDEDGNIDNNNKPTAFEVVNGTSFWDYVAGSSAPGQELKGLFYDCMVSDSKLVADALVSAAGVKEEEASPLTSLLFRGVRTLVDVAGGTGVFAAAVAEAFPEMKCVVLDLPHVVEGLPAAAAGPGHPENLEFMGGDMFERVPSADAIFLKWILHNWDDESCVKILKCCKEAAVSAGDDDEGKKGKVIIVDIVMSEVGSADDDLSREIQLCFDLMMATMVNGKERNEREWKKLFEAAGYSSYKIVGKIGPRSIIEVYP</sequence>
<dbReference type="Gene3D" id="1.10.10.10">
    <property type="entry name" value="Winged helix-like DNA-binding domain superfamily/Winged helix DNA-binding domain"/>
    <property type="match status" value="1"/>
</dbReference>
<name>A0AAV2DFD8_9ROSI</name>
<evidence type="ECO:0000259" key="5">
    <source>
        <dbReference type="Pfam" id="PF00891"/>
    </source>
</evidence>
<dbReference type="GO" id="GO:0032259">
    <property type="term" value="P:methylation"/>
    <property type="evidence" value="ECO:0007669"/>
    <property type="project" value="UniProtKB-KW"/>
</dbReference>
<dbReference type="SUPFAM" id="SSF53335">
    <property type="entry name" value="S-adenosyl-L-methionine-dependent methyltransferases"/>
    <property type="match status" value="1"/>
</dbReference>
<dbReference type="GO" id="GO:0008171">
    <property type="term" value="F:O-methyltransferase activity"/>
    <property type="evidence" value="ECO:0007669"/>
    <property type="project" value="InterPro"/>
</dbReference>
<organism evidence="7 8">
    <name type="scientific">Linum trigynum</name>
    <dbReference type="NCBI Taxonomy" id="586398"/>
    <lineage>
        <taxon>Eukaryota</taxon>
        <taxon>Viridiplantae</taxon>
        <taxon>Streptophyta</taxon>
        <taxon>Embryophyta</taxon>
        <taxon>Tracheophyta</taxon>
        <taxon>Spermatophyta</taxon>
        <taxon>Magnoliopsida</taxon>
        <taxon>eudicotyledons</taxon>
        <taxon>Gunneridae</taxon>
        <taxon>Pentapetalae</taxon>
        <taxon>rosids</taxon>
        <taxon>fabids</taxon>
        <taxon>Malpighiales</taxon>
        <taxon>Linaceae</taxon>
        <taxon>Linum</taxon>
    </lineage>
</organism>
<keyword evidence="2" id="KW-0808">Transferase</keyword>
<keyword evidence="3" id="KW-0949">S-adenosyl-L-methionine</keyword>
<gene>
    <name evidence="7" type="ORF">LTRI10_LOCUS14569</name>
</gene>
<dbReference type="InterPro" id="IPR016461">
    <property type="entry name" value="COMT-like"/>
</dbReference>
<accession>A0AAV2DFD8</accession>
<dbReference type="Gene3D" id="3.40.50.150">
    <property type="entry name" value="Vaccinia Virus protein VP39"/>
    <property type="match status" value="1"/>
</dbReference>
<proteinExistence type="predicted"/>
<feature type="domain" description="O-methyltransferase dimerisation" evidence="6">
    <location>
        <begin position="17"/>
        <end position="105"/>
    </location>
</feature>
<keyword evidence="8" id="KW-1185">Reference proteome</keyword>
<evidence type="ECO:0000313" key="8">
    <source>
        <dbReference type="Proteomes" id="UP001497516"/>
    </source>
</evidence>
<dbReference type="PIRSF" id="PIRSF005739">
    <property type="entry name" value="O-mtase"/>
    <property type="match status" value="1"/>
</dbReference>
<dbReference type="InterPro" id="IPR012967">
    <property type="entry name" value="COMT_dimerisation"/>
</dbReference>
<feature type="active site" description="Proton acceptor" evidence="4">
    <location>
        <position position="291"/>
    </location>
</feature>
<evidence type="ECO:0000259" key="6">
    <source>
        <dbReference type="Pfam" id="PF08100"/>
    </source>
</evidence>
<dbReference type="InterPro" id="IPR036388">
    <property type="entry name" value="WH-like_DNA-bd_sf"/>
</dbReference>
<evidence type="ECO:0000256" key="1">
    <source>
        <dbReference type="ARBA" id="ARBA00022603"/>
    </source>
</evidence>
<evidence type="ECO:0000256" key="2">
    <source>
        <dbReference type="ARBA" id="ARBA00022679"/>
    </source>
</evidence>
<reference evidence="7 8" key="1">
    <citation type="submission" date="2024-04" db="EMBL/GenBank/DDBJ databases">
        <authorList>
            <person name="Fracassetti M."/>
        </authorList>
    </citation>
    <scope>NUCLEOTIDE SEQUENCE [LARGE SCALE GENOMIC DNA]</scope>
</reference>
<dbReference type="InterPro" id="IPR001077">
    <property type="entry name" value="COMT_C"/>
</dbReference>
<feature type="domain" description="O-methyltransferase C-terminal" evidence="5">
    <location>
        <begin position="192"/>
        <end position="376"/>
    </location>
</feature>